<dbReference type="EMBL" id="KB822718">
    <property type="protein sequence ID" value="ETN43113.1"/>
    <property type="molecule type" value="Genomic_DNA"/>
</dbReference>
<name>W2S4Z1_CYPE1</name>
<evidence type="ECO:0000313" key="1">
    <source>
        <dbReference type="EMBL" id="ETN43113.1"/>
    </source>
</evidence>
<gene>
    <name evidence="1" type="ORF">HMPREF1541_02271</name>
</gene>
<dbReference type="VEuPathDB" id="FungiDB:HMPREF1541_02271"/>
<dbReference type="AlphaFoldDB" id="W2S4Z1"/>
<dbReference type="Gene3D" id="3.30.70.100">
    <property type="match status" value="1"/>
</dbReference>
<evidence type="ECO:0000313" key="2">
    <source>
        <dbReference type="Proteomes" id="UP000030752"/>
    </source>
</evidence>
<proteinExistence type="predicted"/>
<sequence length="92" mass="10187">MAAGDTQNDFARSMAEKLKYLNQEIIDKYPPDEPVSIINLIVPSPGKEAEAQAAMAEYCTAVVEKKAGCIQFQLSKAVRFPDGAFQFVHHEK</sequence>
<reference evidence="1 2" key="1">
    <citation type="submission" date="2013-03" db="EMBL/GenBank/DDBJ databases">
        <title>The Genome Sequence of Phialophora europaea CBS 101466.</title>
        <authorList>
            <consortium name="The Broad Institute Genomics Platform"/>
            <person name="Cuomo C."/>
            <person name="de Hoog S."/>
            <person name="Gorbushina A."/>
            <person name="Walker B."/>
            <person name="Young S.K."/>
            <person name="Zeng Q."/>
            <person name="Gargeya S."/>
            <person name="Fitzgerald M."/>
            <person name="Haas B."/>
            <person name="Abouelleil A."/>
            <person name="Allen A.W."/>
            <person name="Alvarado L."/>
            <person name="Arachchi H.M."/>
            <person name="Berlin A.M."/>
            <person name="Chapman S.B."/>
            <person name="Gainer-Dewar J."/>
            <person name="Goldberg J."/>
            <person name="Griggs A."/>
            <person name="Gujja S."/>
            <person name="Hansen M."/>
            <person name="Howarth C."/>
            <person name="Imamovic A."/>
            <person name="Ireland A."/>
            <person name="Larimer J."/>
            <person name="McCowan C."/>
            <person name="Murphy C."/>
            <person name="Pearson M."/>
            <person name="Poon T.W."/>
            <person name="Priest M."/>
            <person name="Roberts A."/>
            <person name="Saif S."/>
            <person name="Shea T."/>
            <person name="Sisk P."/>
            <person name="Sykes S."/>
            <person name="Wortman J."/>
            <person name="Nusbaum C."/>
            <person name="Birren B."/>
        </authorList>
    </citation>
    <scope>NUCLEOTIDE SEQUENCE [LARGE SCALE GENOMIC DNA]</scope>
    <source>
        <strain evidence="1 2">CBS 101466</strain>
    </source>
</reference>
<protein>
    <submittedName>
        <fullName evidence="1">Uncharacterized protein</fullName>
    </submittedName>
</protein>
<dbReference type="InParanoid" id="W2S4Z1"/>
<dbReference type="HOGENOM" id="CLU_2413210_0_0_1"/>
<accession>W2S4Z1</accession>
<organism evidence="1 2">
    <name type="scientific">Cyphellophora europaea (strain CBS 101466)</name>
    <name type="common">Phialophora europaea</name>
    <dbReference type="NCBI Taxonomy" id="1220924"/>
    <lineage>
        <taxon>Eukaryota</taxon>
        <taxon>Fungi</taxon>
        <taxon>Dikarya</taxon>
        <taxon>Ascomycota</taxon>
        <taxon>Pezizomycotina</taxon>
        <taxon>Eurotiomycetes</taxon>
        <taxon>Chaetothyriomycetidae</taxon>
        <taxon>Chaetothyriales</taxon>
        <taxon>Cyphellophoraceae</taxon>
        <taxon>Cyphellophora</taxon>
    </lineage>
</organism>
<dbReference type="RefSeq" id="XP_008714849.1">
    <property type="nucleotide sequence ID" value="XM_008716627.1"/>
</dbReference>
<dbReference type="Proteomes" id="UP000030752">
    <property type="component" value="Unassembled WGS sequence"/>
</dbReference>
<keyword evidence="2" id="KW-1185">Reference proteome</keyword>
<dbReference type="GeneID" id="19969610"/>